<gene>
    <name evidence="2" type="ORF">CPOL0286_LOCUS1231</name>
</gene>
<evidence type="ECO:0000256" key="1">
    <source>
        <dbReference type="SAM" id="MobiDB-lite"/>
    </source>
</evidence>
<reference evidence="2" key="1">
    <citation type="submission" date="2021-01" db="EMBL/GenBank/DDBJ databases">
        <authorList>
            <person name="Corre E."/>
            <person name="Pelletier E."/>
            <person name="Niang G."/>
            <person name="Scheremetjew M."/>
            <person name="Finn R."/>
            <person name="Kale V."/>
            <person name="Holt S."/>
            <person name="Cochrane G."/>
            <person name="Meng A."/>
            <person name="Brown T."/>
            <person name="Cohen L."/>
        </authorList>
    </citation>
    <scope>NUCLEOTIDE SEQUENCE</scope>
    <source>
        <strain evidence="2">UIO037</strain>
    </source>
</reference>
<dbReference type="AlphaFoldDB" id="A0A7S4HDE1"/>
<feature type="region of interest" description="Disordered" evidence="1">
    <location>
        <begin position="282"/>
        <end position="305"/>
    </location>
</feature>
<name>A0A7S4HDE1_9EUKA</name>
<feature type="region of interest" description="Disordered" evidence="1">
    <location>
        <begin position="74"/>
        <end position="96"/>
    </location>
</feature>
<protein>
    <submittedName>
        <fullName evidence="2">Uncharacterized protein</fullName>
    </submittedName>
</protein>
<evidence type="ECO:0000313" key="2">
    <source>
        <dbReference type="EMBL" id="CAE2195877.1"/>
    </source>
</evidence>
<dbReference type="EMBL" id="HBKO01002434">
    <property type="protein sequence ID" value="CAE2195877.1"/>
    <property type="molecule type" value="Transcribed_RNA"/>
</dbReference>
<accession>A0A7S4HDE1</accession>
<organism evidence="2">
    <name type="scientific">Prymnesium polylepis</name>
    <dbReference type="NCBI Taxonomy" id="72548"/>
    <lineage>
        <taxon>Eukaryota</taxon>
        <taxon>Haptista</taxon>
        <taxon>Haptophyta</taxon>
        <taxon>Prymnesiophyceae</taxon>
        <taxon>Prymnesiales</taxon>
        <taxon>Prymnesiaceae</taxon>
        <taxon>Prymnesium</taxon>
    </lineage>
</organism>
<proteinExistence type="predicted"/>
<sequence length="305" mass="33017">MTRHGRAYASALSLVKVHAFHEALSSRPRALESVDDFADVFEGTVSASSRELIPALHEALVTVCGQTGPATRGWLESLRPNSRGGGSRGVGSSSEGVGASHLDPLRSFCCAMLAFCEGTIEEKLHAGFDICSRQKTLDLQGVLEALQGGMLGVQALQRHCFGDEPPEGMTLAALRLFRFDWKIVESLLREGPLAALQEMDNALEEEAKSRGPSTRMLLSLRGVSAPKLNAAQLWQILNDYLSELVKGDGTWGTVDKMLSEHAHSLKIDESLEAEQMQHLEVSNAPPAPPVQMSEKARKLLGLPPQ</sequence>